<evidence type="ECO:0000256" key="2">
    <source>
        <dbReference type="SAM" id="SignalP"/>
    </source>
</evidence>
<feature type="chain" id="PRO_5045568860" description="Secreted protein" evidence="2">
    <location>
        <begin position="31"/>
        <end position="212"/>
    </location>
</feature>
<dbReference type="RefSeq" id="WP_309804819.1">
    <property type="nucleotide sequence ID" value="NZ_JAVDRD010000003.1"/>
</dbReference>
<evidence type="ECO:0000256" key="1">
    <source>
        <dbReference type="SAM" id="MobiDB-lite"/>
    </source>
</evidence>
<feature type="compositionally biased region" description="Basic and acidic residues" evidence="1">
    <location>
        <begin position="186"/>
        <end position="195"/>
    </location>
</feature>
<evidence type="ECO:0008006" key="5">
    <source>
        <dbReference type="Google" id="ProtNLM"/>
    </source>
</evidence>
<feature type="signal peptide" evidence="2">
    <location>
        <begin position="1"/>
        <end position="30"/>
    </location>
</feature>
<name>A0ABU1ML88_9SPHN</name>
<protein>
    <recommendedName>
        <fullName evidence="5">Secreted protein</fullName>
    </recommendedName>
</protein>
<keyword evidence="4" id="KW-1185">Reference proteome</keyword>
<evidence type="ECO:0000313" key="3">
    <source>
        <dbReference type="EMBL" id="MDR6510682.1"/>
    </source>
</evidence>
<accession>A0ABU1ML88</accession>
<dbReference type="Proteomes" id="UP001184150">
    <property type="component" value="Unassembled WGS sequence"/>
</dbReference>
<feature type="region of interest" description="Disordered" evidence="1">
    <location>
        <begin position="186"/>
        <end position="212"/>
    </location>
</feature>
<dbReference type="EMBL" id="JAVDRD010000003">
    <property type="protein sequence ID" value="MDR6510682.1"/>
    <property type="molecule type" value="Genomic_DNA"/>
</dbReference>
<proteinExistence type="predicted"/>
<organism evidence="3 4">
    <name type="scientific">Novosphingobium capsulatum</name>
    <dbReference type="NCBI Taxonomy" id="13688"/>
    <lineage>
        <taxon>Bacteria</taxon>
        <taxon>Pseudomonadati</taxon>
        <taxon>Pseudomonadota</taxon>
        <taxon>Alphaproteobacteria</taxon>
        <taxon>Sphingomonadales</taxon>
        <taxon>Sphingomonadaceae</taxon>
        <taxon>Novosphingobium</taxon>
    </lineage>
</organism>
<keyword evidence="2" id="KW-0732">Signal</keyword>
<gene>
    <name evidence="3" type="ORF">J2792_001548</name>
</gene>
<sequence length="212" mass="22910">MRLAAHPLRLLAPALLLFPAVMLGATPAQAARARTAVPDAQPADDGPQQGDEKVNQLIIYGDDPCPVSTAEQITVCARKDEAERFRIPAPLRDNPNDPKNQTWTDRVKAYETVGAAGINSCSPVGSGGATGCTARLIHDAYAEKKQSSDVQFGKLIEEERQRRLSTIDKDAAEEQARVETLEKEYEARLARERDGTPAPTAPKPGETAPTQN</sequence>
<comment type="caution">
    <text evidence="3">The sequence shown here is derived from an EMBL/GenBank/DDBJ whole genome shotgun (WGS) entry which is preliminary data.</text>
</comment>
<reference evidence="3 4" key="1">
    <citation type="submission" date="2023-07" db="EMBL/GenBank/DDBJ databases">
        <title>Sorghum-associated microbial communities from plants grown in Nebraska, USA.</title>
        <authorList>
            <person name="Schachtman D."/>
        </authorList>
    </citation>
    <scope>NUCLEOTIDE SEQUENCE [LARGE SCALE GENOMIC DNA]</scope>
    <source>
        <strain evidence="3 4">DS1027</strain>
    </source>
</reference>
<evidence type="ECO:0000313" key="4">
    <source>
        <dbReference type="Proteomes" id="UP001184150"/>
    </source>
</evidence>